<dbReference type="InterPro" id="IPR000326">
    <property type="entry name" value="PAP2/HPO"/>
</dbReference>
<keyword evidence="1" id="KW-1133">Transmembrane helix</keyword>
<dbReference type="OrthoDB" id="3699141at2"/>
<name>A0A563EP53_9PSEU</name>
<reference evidence="3 4" key="1">
    <citation type="submission" date="2019-07" db="EMBL/GenBank/DDBJ databases">
        <title>Lentzea xizangensis sp. nov., isolated from Qinghai-Tibetan Plateau Soils.</title>
        <authorList>
            <person name="Huang J."/>
        </authorList>
    </citation>
    <scope>NUCLEOTIDE SEQUENCE [LARGE SCALE GENOMIC DNA]</scope>
    <source>
        <strain evidence="3 4">FXJ1.1311</strain>
    </source>
</reference>
<keyword evidence="4" id="KW-1185">Reference proteome</keyword>
<evidence type="ECO:0000313" key="4">
    <source>
        <dbReference type="Proteomes" id="UP000316639"/>
    </source>
</evidence>
<feature type="transmembrane region" description="Helical" evidence="1">
    <location>
        <begin position="73"/>
        <end position="93"/>
    </location>
</feature>
<dbReference type="InterPro" id="IPR036938">
    <property type="entry name" value="PAP2/HPO_sf"/>
</dbReference>
<evidence type="ECO:0000256" key="1">
    <source>
        <dbReference type="SAM" id="Phobius"/>
    </source>
</evidence>
<comment type="caution">
    <text evidence="3">The sequence shown here is derived from an EMBL/GenBank/DDBJ whole genome shotgun (WGS) entry which is preliminary data.</text>
</comment>
<accession>A0A563EP53</accession>
<dbReference type="Gene3D" id="1.20.144.10">
    <property type="entry name" value="Phosphatidic acid phosphatase type 2/haloperoxidase"/>
    <property type="match status" value="1"/>
</dbReference>
<keyword evidence="1" id="KW-0812">Transmembrane</keyword>
<dbReference type="RefSeq" id="WP_146355646.1">
    <property type="nucleotide sequence ID" value="NZ_VOBR01000018.1"/>
</dbReference>
<dbReference type="EMBL" id="VOBR01000018">
    <property type="protein sequence ID" value="TWP48878.1"/>
    <property type="molecule type" value="Genomic_DNA"/>
</dbReference>
<evidence type="ECO:0000313" key="3">
    <source>
        <dbReference type="EMBL" id="TWP48878.1"/>
    </source>
</evidence>
<sequence length="192" mass="20594">MTRAVGAVLVISWVLLGLPEVTALDLWVQSRVPRPEWLRTASTFFGYVFGPVVASAFGVGLAVIAYRKKDARLWRGLVLFGLCWGTLLSRYLFRRVRPVDYPQWAYPSGHTVAVAAVGFTLVVLLGRGATIAVTATVLTAASRVVLERHWVTDVIGSVLGVVGVGLLAALALGLVTSGRDVVPHFRRSGPGS</sequence>
<dbReference type="SUPFAM" id="SSF48317">
    <property type="entry name" value="Acid phosphatase/Vanadium-dependent haloperoxidase"/>
    <property type="match status" value="1"/>
</dbReference>
<evidence type="ECO:0000259" key="2">
    <source>
        <dbReference type="Pfam" id="PF01569"/>
    </source>
</evidence>
<dbReference type="Pfam" id="PF01569">
    <property type="entry name" value="PAP2"/>
    <property type="match status" value="1"/>
</dbReference>
<feature type="domain" description="Phosphatidic acid phosphatase type 2/haloperoxidase" evidence="2">
    <location>
        <begin position="103"/>
        <end position="165"/>
    </location>
</feature>
<keyword evidence="1" id="KW-0472">Membrane</keyword>
<dbReference type="Proteomes" id="UP000316639">
    <property type="component" value="Unassembled WGS sequence"/>
</dbReference>
<protein>
    <submittedName>
        <fullName evidence="3">Phosphatase PAP2 family protein</fullName>
    </submittedName>
</protein>
<dbReference type="PANTHER" id="PTHR14969">
    <property type="entry name" value="SPHINGOSINE-1-PHOSPHATE PHOSPHOHYDROLASE"/>
    <property type="match status" value="1"/>
</dbReference>
<feature type="transmembrane region" description="Helical" evidence="1">
    <location>
        <begin position="47"/>
        <end position="66"/>
    </location>
</feature>
<feature type="transmembrane region" description="Helical" evidence="1">
    <location>
        <begin position="113"/>
        <end position="138"/>
    </location>
</feature>
<dbReference type="PANTHER" id="PTHR14969:SF13">
    <property type="entry name" value="AT30094P"/>
    <property type="match status" value="1"/>
</dbReference>
<proteinExistence type="predicted"/>
<feature type="transmembrane region" description="Helical" evidence="1">
    <location>
        <begin position="150"/>
        <end position="175"/>
    </location>
</feature>
<dbReference type="AlphaFoldDB" id="A0A563EP53"/>
<gene>
    <name evidence="3" type="ORF">FKR81_26665</name>
</gene>
<organism evidence="3 4">
    <name type="scientific">Lentzea tibetensis</name>
    <dbReference type="NCBI Taxonomy" id="2591470"/>
    <lineage>
        <taxon>Bacteria</taxon>
        <taxon>Bacillati</taxon>
        <taxon>Actinomycetota</taxon>
        <taxon>Actinomycetes</taxon>
        <taxon>Pseudonocardiales</taxon>
        <taxon>Pseudonocardiaceae</taxon>
        <taxon>Lentzea</taxon>
    </lineage>
</organism>